<reference evidence="2" key="1">
    <citation type="journal article" date="2012" name="Science">
        <title>The Paleozoic origin of enzymatic lignin decomposition reconstructed from 31 fungal genomes.</title>
        <authorList>
            <person name="Floudas D."/>
            <person name="Binder M."/>
            <person name="Riley R."/>
            <person name="Barry K."/>
            <person name="Blanchette R.A."/>
            <person name="Henrissat B."/>
            <person name="Martinez A.T."/>
            <person name="Otillar R."/>
            <person name="Spatafora J.W."/>
            <person name="Yadav J.S."/>
            <person name="Aerts A."/>
            <person name="Benoit I."/>
            <person name="Boyd A."/>
            <person name="Carlson A."/>
            <person name="Copeland A."/>
            <person name="Coutinho P.M."/>
            <person name="de Vries R.P."/>
            <person name="Ferreira P."/>
            <person name="Findley K."/>
            <person name="Foster B."/>
            <person name="Gaskell J."/>
            <person name="Glotzer D."/>
            <person name="Gorecki P."/>
            <person name="Heitman J."/>
            <person name="Hesse C."/>
            <person name="Hori C."/>
            <person name="Igarashi K."/>
            <person name="Jurgens J.A."/>
            <person name="Kallen N."/>
            <person name="Kersten P."/>
            <person name="Kohler A."/>
            <person name="Kuees U."/>
            <person name="Kumar T.K.A."/>
            <person name="Kuo A."/>
            <person name="LaButti K."/>
            <person name="Larrondo L.F."/>
            <person name="Lindquist E."/>
            <person name="Ling A."/>
            <person name="Lombard V."/>
            <person name="Lucas S."/>
            <person name="Lundell T."/>
            <person name="Martin R."/>
            <person name="McLaughlin D.J."/>
            <person name="Morgenstern I."/>
            <person name="Morin E."/>
            <person name="Murat C."/>
            <person name="Nagy L.G."/>
            <person name="Nolan M."/>
            <person name="Ohm R.A."/>
            <person name="Patyshakuliyeva A."/>
            <person name="Rokas A."/>
            <person name="Ruiz-Duenas F.J."/>
            <person name="Sabat G."/>
            <person name="Salamov A."/>
            <person name="Samejima M."/>
            <person name="Schmutz J."/>
            <person name="Slot J.C."/>
            <person name="St John F."/>
            <person name="Stenlid J."/>
            <person name="Sun H."/>
            <person name="Sun S."/>
            <person name="Syed K."/>
            <person name="Tsang A."/>
            <person name="Wiebenga A."/>
            <person name="Young D."/>
            <person name="Pisabarro A."/>
            <person name="Eastwood D.C."/>
            <person name="Martin F."/>
            <person name="Cullen D."/>
            <person name="Grigoriev I.V."/>
            <person name="Hibbett D.S."/>
        </authorList>
    </citation>
    <scope>NUCLEOTIDE SEQUENCE [LARGE SCALE GENOMIC DNA]</scope>
    <source>
        <strain evidence="2">MF3/22</strain>
    </source>
</reference>
<dbReference type="OMA" id="WATIELV"/>
<keyword evidence="2" id="KW-1185">Reference proteome</keyword>
<dbReference type="KEGG" id="fme:FOMMEDRAFT_99727"/>
<dbReference type="OrthoDB" id="1607513at2759"/>
<dbReference type="GeneID" id="18681037"/>
<dbReference type="EMBL" id="JH718756">
    <property type="protein sequence ID" value="EJC97395.1"/>
    <property type="molecule type" value="Genomic_DNA"/>
</dbReference>
<evidence type="ECO:0000313" key="1">
    <source>
        <dbReference type="EMBL" id="EJC97395.1"/>
    </source>
</evidence>
<evidence type="ECO:0000313" key="2">
    <source>
        <dbReference type="Proteomes" id="UP000053630"/>
    </source>
</evidence>
<organism evidence="1 2">
    <name type="scientific">Fomitiporia mediterranea (strain MF3/22)</name>
    <name type="common">Grapevine white-rot fungus</name>
    <dbReference type="NCBI Taxonomy" id="694068"/>
    <lineage>
        <taxon>Eukaryota</taxon>
        <taxon>Fungi</taxon>
        <taxon>Dikarya</taxon>
        <taxon>Basidiomycota</taxon>
        <taxon>Agaricomycotina</taxon>
        <taxon>Agaricomycetes</taxon>
        <taxon>Hymenochaetales</taxon>
        <taxon>Hymenochaetaceae</taxon>
        <taxon>Fomitiporia</taxon>
    </lineage>
</organism>
<proteinExistence type="predicted"/>
<dbReference type="RefSeq" id="XP_007272342.1">
    <property type="nucleotide sequence ID" value="XM_007272280.1"/>
</dbReference>
<dbReference type="AlphaFoldDB" id="R7SG43"/>
<dbReference type="Proteomes" id="UP000053630">
    <property type="component" value="Unassembled WGS sequence"/>
</dbReference>
<protein>
    <submittedName>
        <fullName evidence="1">Uncharacterized protein</fullName>
    </submittedName>
</protein>
<name>R7SG43_FOMME</name>
<feature type="non-terminal residue" evidence="1">
    <location>
        <position position="1"/>
    </location>
</feature>
<sequence length="108" mass="12654">LCFQKAIDTFCTKCEYYNYELDTKDWATIELVLSWLHHFQHVTTTMSATKIPTLSSVYGYFLHLQNSLYKAIQEFPATVLLQLKDTLCVAHKKLANYLTWFVASPYYL</sequence>
<accession>R7SG43</accession>
<gene>
    <name evidence="1" type="ORF">FOMMEDRAFT_99727</name>
</gene>